<dbReference type="Proteomes" id="UP000268887">
    <property type="component" value="Unassembled WGS sequence"/>
</dbReference>
<evidence type="ECO:0000313" key="5">
    <source>
        <dbReference type="Proteomes" id="UP000268887"/>
    </source>
</evidence>
<dbReference type="Gene3D" id="1.10.10.60">
    <property type="entry name" value="Homeodomain-like"/>
    <property type="match status" value="1"/>
</dbReference>
<dbReference type="CDD" id="cd03137">
    <property type="entry name" value="GATase1_AraC_1"/>
    <property type="match status" value="1"/>
</dbReference>
<evidence type="ECO:0000259" key="3">
    <source>
        <dbReference type="PROSITE" id="PS01124"/>
    </source>
</evidence>
<dbReference type="PANTHER" id="PTHR43130">
    <property type="entry name" value="ARAC-FAMILY TRANSCRIPTIONAL REGULATOR"/>
    <property type="match status" value="1"/>
</dbReference>
<dbReference type="AlphaFoldDB" id="A0A3M5GLC6"/>
<name>A0A3M5GLC6_PSESS</name>
<dbReference type="Pfam" id="PF01965">
    <property type="entry name" value="DJ-1_PfpI"/>
    <property type="match status" value="1"/>
</dbReference>
<dbReference type="InterPro" id="IPR018060">
    <property type="entry name" value="HTH_AraC"/>
</dbReference>
<dbReference type="SUPFAM" id="SSF52317">
    <property type="entry name" value="Class I glutamine amidotransferase-like"/>
    <property type="match status" value="1"/>
</dbReference>
<dbReference type="PANTHER" id="PTHR43130:SF3">
    <property type="entry name" value="HTH-TYPE TRANSCRIPTIONAL REGULATOR RV1931C"/>
    <property type="match status" value="1"/>
</dbReference>
<proteinExistence type="predicted"/>
<dbReference type="Gene3D" id="3.40.50.880">
    <property type="match status" value="1"/>
</dbReference>
<evidence type="ECO:0000313" key="4">
    <source>
        <dbReference type="EMBL" id="RMS86820.1"/>
    </source>
</evidence>
<dbReference type="GO" id="GO:0003700">
    <property type="term" value="F:DNA-binding transcription factor activity"/>
    <property type="evidence" value="ECO:0007669"/>
    <property type="project" value="InterPro"/>
</dbReference>
<dbReference type="Pfam" id="PF12833">
    <property type="entry name" value="HTH_18"/>
    <property type="match status" value="1"/>
</dbReference>
<feature type="domain" description="HTH araC/xylS-type" evidence="3">
    <location>
        <begin position="268"/>
        <end position="366"/>
    </location>
</feature>
<keyword evidence="1" id="KW-0805">Transcription regulation</keyword>
<reference evidence="4 5" key="1">
    <citation type="submission" date="2018-08" db="EMBL/GenBank/DDBJ databases">
        <title>Recombination of ecologically and evolutionarily significant loci maintains genetic cohesion in the Pseudomonas syringae species complex.</title>
        <authorList>
            <person name="Dillon M."/>
            <person name="Thakur S."/>
            <person name="Almeida R.N.D."/>
            <person name="Weir B.S."/>
            <person name="Guttman D.S."/>
        </authorList>
    </citation>
    <scope>NUCLEOTIDE SEQUENCE [LARGE SCALE GENOMIC DNA]</scope>
    <source>
        <strain evidence="4 5">ICMP 13927</strain>
    </source>
</reference>
<keyword evidence="2" id="KW-0804">Transcription</keyword>
<dbReference type="InterPro" id="IPR002818">
    <property type="entry name" value="DJ-1/PfpI"/>
</dbReference>
<dbReference type="EMBL" id="RBSV01000080">
    <property type="protein sequence ID" value="RMS86820.1"/>
    <property type="molecule type" value="Genomic_DNA"/>
</dbReference>
<dbReference type="GO" id="GO:0043565">
    <property type="term" value="F:sequence-specific DNA binding"/>
    <property type="evidence" value="ECO:0007669"/>
    <property type="project" value="InterPro"/>
</dbReference>
<dbReference type="PROSITE" id="PS01124">
    <property type="entry name" value="HTH_ARAC_FAMILY_2"/>
    <property type="match status" value="1"/>
</dbReference>
<dbReference type="InterPro" id="IPR009057">
    <property type="entry name" value="Homeodomain-like_sf"/>
</dbReference>
<comment type="caution">
    <text evidence="4">The sequence shown here is derived from an EMBL/GenBank/DDBJ whole genome shotgun (WGS) entry which is preliminary data.</text>
</comment>
<dbReference type="InterPro" id="IPR029062">
    <property type="entry name" value="Class_I_gatase-like"/>
</dbReference>
<protein>
    <submittedName>
        <fullName evidence="4">Transcriptional regulator FtrA</fullName>
    </submittedName>
</protein>
<sequence>MIADPVNHVGFFQFGSHDPARDNQAVDGRMVVDRKVRIDLEPGAGTHWCGAAPDGEHIEQLPVIAAVASMHACCGGEHFVGASEVENLDVVINVDTDIEWHELAPGPAWQTTCIILRFKQFQAVTGCRLPSSITPNYWLKCQYPVTSAAHARGARICSICTGAFVLAAAGLLDGHKVTTHWRYTDLLATMYPGLTIQPNELYVDQGTIVTAAGSAAGLDMMLHLVRNDHGSRVANMVAQRMVIPPHREGGQSQYASRQLVSASDGPISNLMDWIRSDLQRPHTIKEMASRAALSTRTLHRSFMESTGLTPYDWLLGERIAYAKELLESSKLRLNEVVDRAGFGSEESFRRHFRNLVGISPSSYRKQFARA</sequence>
<evidence type="ECO:0000256" key="1">
    <source>
        <dbReference type="ARBA" id="ARBA00023015"/>
    </source>
</evidence>
<accession>A0A3M5GLC6</accession>
<dbReference type="SUPFAM" id="SSF46689">
    <property type="entry name" value="Homeodomain-like"/>
    <property type="match status" value="2"/>
</dbReference>
<dbReference type="SMART" id="SM00342">
    <property type="entry name" value="HTH_ARAC"/>
    <property type="match status" value="1"/>
</dbReference>
<dbReference type="InterPro" id="IPR052158">
    <property type="entry name" value="INH-QAR"/>
</dbReference>
<organism evidence="4 5">
    <name type="scientific">Pseudomonas savastanoi</name>
    <name type="common">Pseudomonas syringae pv. savastanoi</name>
    <dbReference type="NCBI Taxonomy" id="29438"/>
    <lineage>
        <taxon>Bacteria</taxon>
        <taxon>Pseudomonadati</taxon>
        <taxon>Pseudomonadota</taxon>
        <taxon>Gammaproteobacteria</taxon>
        <taxon>Pseudomonadales</taxon>
        <taxon>Pseudomonadaceae</taxon>
        <taxon>Pseudomonas</taxon>
    </lineage>
</organism>
<evidence type="ECO:0000256" key="2">
    <source>
        <dbReference type="ARBA" id="ARBA00023163"/>
    </source>
</evidence>
<gene>
    <name evidence="4" type="ORF">ALP60_101340</name>
</gene>